<dbReference type="EMBL" id="GL833132">
    <property type="protein sequence ID" value="EGB07172.1"/>
    <property type="molecule type" value="Genomic_DNA"/>
</dbReference>
<dbReference type="PROSITE" id="PS51379">
    <property type="entry name" value="4FE4S_FER_2"/>
    <property type="match status" value="1"/>
</dbReference>
<keyword evidence="8" id="KW-0040">ANK repeat</keyword>
<proteinExistence type="predicted"/>
<dbReference type="PROSITE" id="PS50088">
    <property type="entry name" value="ANK_REPEAT"/>
    <property type="match status" value="2"/>
</dbReference>
<feature type="domain" description="4Fe-4S ferredoxin-type" evidence="11">
    <location>
        <begin position="358"/>
        <end position="389"/>
    </location>
</feature>
<keyword evidence="6 10" id="KW-0472">Membrane</keyword>
<organism evidence="13">
    <name type="scientific">Aureococcus anophagefferens</name>
    <name type="common">Harmful bloom alga</name>
    <dbReference type="NCBI Taxonomy" id="44056"/>
    <lineage>
        <taxon>Eukaryota</taxon>
        <taxon>Sar</taxon>
        <taxon>Stramenopiles</taxon>
        <taxon>Ochrophyta</taxon>
        <taxon>Pelagophyceae</taxon>
        <taxon>Pelagomonadales</taxon>
        <taxon>Pelagomonadaceae</taxon>
        <taxon>Aureococcus</taxon>
    </lineage>
</organism>
<feature type="transmembrane region" description="Helical" evidence="10">
    <location>
        <begin position="1940"/>
        <end position="1959"/>
    </location>
</feature>
<dbReference type="InterPro" id="IPR017896">
    <property type="entry name" value="4Fe4S_Fe-S-bd"/>
</dbReference>
<evidence type="ECO:0000313" key="13">
    <source>
        <dbReference type="Proteomes" id="UP000002729"/>
    </source>
</evidence>
<dbReference type="PANTHER" id="PTHR11319:SF35">
    <property type="entry name" value="OUTER MEMBRANE PROTEIN PMPC-RELATED"/>
    <property type="match status" value="1"/>
</dbReference>
<feature type="region of interest" description="Disordered" evidence="9">
    <location>
        <begin position="1"/>
        <end position="28"/>
    </location>
</feature>
<dbReference type="NCBIfam" id="TIGR01376">
    <property type="entry name" value="POMP_repeat"/>
    <property type="match status" value="1"/>
</dbReference>
<keyword evidence="13" id="KW-1185">Reference proteome</keyword>
<feature type="transmembrane region" description="Helical" evidence="10">
    <location>
        <begin position="1911"/>
        <end position="1928"/>
    </location>
</feature>
<dbReference type="KEGG" id="aaf:AURANDRAFT_71856"/>
<feature type="transmembrane region" description="Helical" evidence="10">
    <location>
        <begin position="1493"/>
        <end position="1515"/>
    </location>
</feature>
<keyword evidence="7" id="KW-0998">Cell outer membrane</keyword>
<dbReference type="Pfam" id="PF12796">
    <property type="entry name" value="Ank_2"/>
    <property type="match status" value="1"/>
</dbReference>
<evidence type="ECO:0000256" key="8">
    <source>
        <dbReference type="PROSITE-ProRule" id="PRU00023"/>
    </source>
</evidence>
<dbReference type="GeneID" id="20228433"/>
<evidence type="ECO:0000256" key="1">
    <source>
        <dbReference type="ARBA" id="ARBA00004196"/>
    </source>
</evidence>
<evidence type="ECO:0000256" key="9">
    <source>
        <dbReference type="SAM" id="MobiDB-lite"/>
    </source>
</evidence>
<protein>
    <recommendedName>
        <fullName evidence="11">4Fe-4S ferredoxin-type domain-containing protein</fullName>
    </recommendedName>
</protein>
<evidence type="ECO:0000256" key="6">
    <source>
        <dbReference type="ARBA" id="ARBA00023136"/>
    </source>
</evidence>
<dbReference type="InterPro" id="IPR011050">
    <property type="entry name" value="Pectin_lyase_fold/virulence"/>
</dbReference>
<sequence length="2101" mass="219327">MPPDEAAAAEAPAEAPAPAGAPEAPAPRLPFTAAEAPRWLLVPHCQLLPALAEPRGPRVADASCRPGAVYSEADDYGRAFFTAIKRATNYQDDVSKCEQAMVIELRRRRGTACVNALYLPADTFGMSPLGCAIISARSSAQSDEIVRLLLRLGADPNLVDHAGQRPLHTCVYEGRPRCATALVEAGADPDLPQLAHVGGRWRYGDSARELAARPARDVDVHLDEKTLARVREALELAGSRRRRPLASMEPTPGDDWQTGEDWSSLTNDTTGDRPNSAKERRARIELASALLAGADDASEDDLARATAQLAGTGDPFEDTDDTCVDDATFVDAQGLTCADHERWDCEAYASKYAALYDESEAADIADACPRACGSCSSACPSGRTSYEAATYDELAAVVAADVCADVTITASLVLDSEIELSNNKSDVVLRGAAGVELSGNNGTTRVLSSAGSLTLRDLVITEGAAAGGGSYYDYFDDGDYSIDGGGVYFCGEKLRVWGCDIVGNAAGVSAFWAYYQYNAEGGEGGGLFVCPNSEEVVLGDTTVRSNVAPGDGGGLFVEQPDTLTLRPGTSFDGNKAAGAGGAIYASNYGLVYAGDGVREAARAAAVTFSNNVAMEGDGGAIFATACRVELSNFVATTNGASGSGGFLYHSPNPTLCPSDFPYLTGDAVGTYLADATFANNNAFGDGGVVYAYMSDEIDETMDVSMSSAVSDASSGATGGFLFAQNANVSLHAVTAVNSAATEGGGCLSLTSCAATATDLVVENATAVEGFGGGAALTGTSLFVSGASVTGCAASSGGAMALASASANLTRVVLDANVADQGGALYLDAASAVKLAESSATGNDGAFEGGFAFIRDGVVDGSGTTAVVGSTSAAGAHVYVSDYGEATIQGLTLADGATTYGGALYCTVGSDCRVRDVASVGNQVTSEGALAYVERTALLTLRNVSSAKDGASVGIVSVGADAVLDAVDLRVSDSMVDAEGISASKPHSVFLANATFDRCFAYDYAAVLYSSGGAVSLVDVDILGTYTQWDAGAIELQVAALAANRTTVSGGVGGPALLLKSGVATITDATFSSNECTYGAGVVQTSEGARVVFRNTAFLNNTAEDAAALAATDFSVVNATDCVFAGNAAVFGSGGAASVATSSSLATSRTSFLRNDAAVDAGAVLVAPPAEFVSLGNTTLAGNVAATGDGGAVKISGDDDAIAGVVVLDAAGDLVAGNRAPLGGGGAAYYSPGASPEPRVGRARANEALFGEILATPVQSLAFVDSQSSGRLAAVESGVEVNGSIEVELLDLYGHRVRTSEGDAVILSTDDAGATLTGDISTEVFAGLATFGGVTITKVPGSIVALEATISAAGLVADASVNLTDCVAGEYYNSGVCTLCPRGKVSFEPTDSCHTCPDDATCSGGHALVPDDGYWRSTSLSLNVLKCASDDYCPDSSVDLWNKLNPTSWRAPTASCAYNHAGPRCALCKRDYYLEAETFRCVACEGGGEDTQKLLLFIFAFFAGLVVVVAVGYYAVKHWLGAYVDAMQKTDVFASLNDKWLPFLVPKLKILLVTVQIVGAFGETFSAVDFPDIFAKLTESLSIFGFDPSAFFAASTECDRPQWDFLSKLVMYTVLPIVGLALLFGAYELLRRRHPKSREIFMLFGLLGTHMLYTTVSNVIFASLFCDDDYDDEPDGSPFKNGSWLAADYTVSCRSDRYKSHAIYAYICIVIYPVGIPLGFFALLYSVRDSIAPTDYDAFVSKILSGEDRTLALEEPVEVAETDTAEEKAVKRKYSLVPASPAKKSVKASAERVLNAKRAAAEAGDGADHLVSSERFAKVLAVHHKAVEFLHVQEALANFPEESKDAALGVLTTVGQNMVIEHRSIDPACSHLTFLFDEYEPRCWWFECAECFRRICLTGFMVLYDDDSIGKLYTAALMSLFFTCIYVYYQPYVDDSTDRFSTVMSGMVFLQLFLTIMLYAETYIEDDHIRAGWSTKKFGEMMVGLAVASVPAQALIEFCLELEIDLISLIGLAFAALCCVTQAIRLRMSKGEGAAEEPPEVPADDDPVGPSVISLVENAEASLKLERSETRAPADVQSRCLDAPTNAAELPLCFGVDADAAI</sequence>
<evidence type="ECO:0000259" key="11">
    <source>
        <dbReference type="PROSITE" id="PS51379"/>
    </source>
</evidence>
<dbReference type="RefSeq" id="XP_009038396.1">
    <property type="nucleotide sequence ID" value="XM_009040148.1"/>
</dbReference>
<evidence type="ECO:0000256" key="7">
    <source>
        <dbReference type="ARBA" id="ARBA00023237"/>
    </source>
</evidence>
<dbReference type="InterPro" id="IPR003368">
    <property type="entry name" value="POMP_repeat"/>
</dbReference>
<feature type="region of interest" description="Disordered" evidence="9">
    <location>
        <begin position="240"/>
        <end position="278"/>
    </location>
</feature>
<feature type="transmembrane region" description="Helical" evidence="10">
    <location>
        <begin position="1702"/>
        <end position="1724"/>
    </location>
</feature>
<keyword evidence="5" id="KW-0732">Signal</keyword>
<feature type="transmembrane region" description="Helical" evidence="10">
    <location>
        <begin position="1641"/>
        <end position="1664"/>
    </location>
</feature>
<keyword evidence="10" id="KW-0812">Transmembrane</keyword>
<dbReference type="InterPro" id="IPR009030">
    <property type="entry name" value="Growth_fac_rcpt_cys_sf"/>
</dbReference>
<evidence type="ECO:0000256" key="4">
    <source>
        <dbReference type="ARBA" id="ARBA00022525"/>
    </source>
</evidence>
<feature type="repeat" description="ANK" evidence="8">
    <location>
        <begin position="124"/>
        <end position="161"/>
    </location>
</feature>
<gene>
    <name evidence="12" type="ORF">AURANDRAFT_71856</name>
</gene>
<evidence type="ECO:0000256" key="2">
    <source>
        <dbReference type="ARBA" id="ARBA00004442"/>
    </source>
</evidence>
<feature type="compositionally biased region" description="Low complexity" evidence="9">
    <location>
        <begin position="1"/>
        <end position="23"/>
    </location>
</feature>
<dbReference type="SUPFAM" id="SSF57184">
    <property type="entry name" value="Growth factor receptor domain"/>
    <property type="match status" value="1"/>
</dbReference>
<keyword evidence="4" id="KW-0964">Secreted</keyword>
<feature type="repeat" description="ANK" evidence="8">
    <location>
        <begin position="162"/>
        <end position="194"/>
    </location>
</feature>
<evidence type="ECO:0000313" key="12">
    <source>
        <dbReference type="EMBL" id="EGB07172.1"/>
    </source>
</evidence>
<evidence type="ECO:0000256" key="5">
    <source>
        <dbReference type="ARBA" id="ARBA00022729"/>
    </source>
</evidence>
<dbReference type="SUPFAM" id="SSF48403">
    <property type="entry name" value="Ankyrin repeat"/>
    <property type="match status" value="1"/>
</dbReference>
<dbReference type="SUPFAM" id="SSF51126">
    <property type="entry name" value="Pectin lyase-like"/>
    <property type="match status" value="3"/>
</dbReference>
<reference evidence="12 13" key="1">
    <citation type="journal article" date="2011" name="Proc. Natl. Acad. Sci. U.S.A.">
        <title>Niche of harmful alga Aureococcus anophagefferens revealed through ecogenomics.</title>
        <authorList>
            <person name="Gobler C.J."/>
            <person name="Berry D.L."/>
            <person name="Dyhrman S.T."/>
            <person name="Wilhelm S.W."/>
            <person name="Salamov A."/>
            <person name="Lobanov A.V."/>
            <person name="Zhang Y."/>
            <person name="Collier J.L."/>
            <person name="Wurch L.L."/>
            <person name="Kustka A.B."/>
            <person name="Dill B.D."/>
            <person name="Shah M."/>
            <person name="VerBerkmoes N.C."/>
            <person name="Kuo A."/>
            <person name="Terry A."/>
            <person name="Pangilinan J."/>
            <person name="Lindquist E.A."/>
            <person name="Lucas S."/>
            <person name="Paulsen I.T."/>
            <person name="Hattenrath-Lehmann T.K."/>
            <person name="Talmage S.C."/>
            <person name="Walker E.A."/>
            <person name="Koch F."/>
            <person name="Burson A.M."/>
            <person name="Marcoval M.A."/>
            <person name="Tang Y.Z."/>
            <person name="Lecleir G.R."/>
            <person name="Coyne K.J."/>
            <person name="Berg G.M."/>
            <person name="Bertrand E.M."/>
            <person name="Saito M.A."/>
            <person name="Gladyshev V.N."/>
            <person name="Grigoriev I.V."/>
        </authorList>
    </citation>
    <scope>NUCLEOTIDE SEQUENCE [LARGE SCALE GENOMIC DNA]</scope>
    <source>
        <strain evidence="13">CCMP 1984</strain>
    </source>
</reference>
<dbReference type="GO" id="GO:0005576">
    <property type="term" value="C:extracellular region"/>
    <property type="evidence" value="ECO:0007669"/>
    <property type="project" value="UniProtKB-SubCell"/>
</dbReference>
<name>F0YCJ1_AURAN</name>
<comment type="subcellular location">
    <subcellularLocation>
        <location evidence="1">Cell envelope</location>
    </subcellularLocation>
    <subcellularLocation>
        <location evidence="2">Cell outer membrane</location>
    </subcellularLocation>
    <subcellularLocation>
        <location evidence="3">Secreted</location>
    </subcellularLocation>
</comment>
<feature type="compositionally biased region" description="Polar residues" evidence="9">
    <location>
        <begin position="260"/>
        <end position="273"/>
    </location>
</feature>
<keyword evidence="10" id="KW-1133">Transmembrane helix</keyword>
<evidence type="ECO:0000256" key="10">
    <source>
        <dbReference type="SAM" id="Phobius"/>
    </source>
</evidence>
<dbReference type="Proteomes" id="UP000002729">
    <property type="component" value="Unassembled WGS sequence"/>
</dbReference>
<dbReference type="PANTHER" id="PTHR11319">
    <property type="entry name" value="G PROTEIN-COUPLED RECEPTOR-RELATED"/>
    <property type="match status" value="1"/>
</dbReference>
<feature type="transmembrane region" description="Helical" evidence="10">
    <location>
        <begin position="1547"/>
        <end position="1567"/>
    </location>
</feature>
<evidence type="ECO:0000256" key="3">
    <source>
        <dbReference type="ARBA" id="ARBA00004613"/>
    </source>
</evidence>
<dbReference type="Gene3D" id="1.25.40.20">
    <property type="entry name" value="Ankyrin repeat-containing domain"/>
    <property type="match status" value="1"/>
</dbReference>
<dbReference type="OrthoDB" id="5950997at2759"/>
<dbReference type="InterPro" id="IPR036770">
    <property type="entry name" value="Ankyrin_rpt-contain_sf"/>
</dbReference>
<dbReference type="SMART" id="SM00248">
    <property type="entry name" value="ANK"/>
    <property type="match status" value="2"/>
</dbReference>
<dbReference type="InParanoid" id="F0YCJ1"/>
<dbReference type="InterPro" id="IPR002110">
    <property type="entry name" value="Ankyrin_rpt"/>
</dbReference>
<accession>F0YCJ1</accession>
<feature type="transmembrane region" description="Helical" evidence="10">
    <location>
        <begin position="1608"/>
        <end position="1629"/>
    </location>
</feature>